<keyword evidence="3" id="KW-1185">Reference proteome</keyword>
<evidence type="ECO:0000313" key="2">
    <source>
        <dbReference type="Ensembl" id="ENSCPBP00000004918.1"/>
    </source>
</evidence>
<organism evidence="2 3">
    <name type="scientific">Chrysemys picta bellii</name>
    <name type="common">Western painted turtle</name>
    <name type="synonym">Emys bellii</name>
    <dbReference type="NCBI Taxonomy" id="8478"/>
    <lineage>
        <taxon>Eukaryota</taxon>
        <taxon>Metazoa</taxon>
        <taxon>Chordata</taxon>
        <taxon>Craniata</taxon>
        <taxon>Vertebrata</taxon>
        <taxon>Euteleostomi</taxon>
        <taxon>Archelosauria</taxon>
        <taxon>Testudinata</taxon>
        <taxon>Testudines</taxon>
        <taxon>Cryptodira</taxon>
        <taxon>Durocryptodira</taxon>
        <taxon>Testudinoidea</taxon>
        <taxon>Emydidae</taxon>
        <taxon>Chrysemys</taxon>
    </lineage>
</organism>
<reference evidence="2" key="1">
    <citation type="submission" date="2025-08" db="UniProtKB">
        <authorList>
            <consortium name="Ensembl"/>
        </authorList>
    </citation>
    <scope>IDENTIFICATION</scope>
</reference>
<evidence type="ECO:0000313" key="3">
    <source>
        <dbReference type="Proteomes" id="UP000694380"/>
    </source>
</evidence>
<dbReference type="Proteomes" id="UP000694380">
    <property type="component" value="Unplaced"/>
</dbReference>
<feature type="region of interest" description="Disordered" evidence="1">
    <location>
        <begin position="75"/>
        <end position="102"/>
    </location>
</feature>
<dbReference type="AlphaFoldDB" id="A0A8C3F8W7"/>
<evidence type="ECO:0000256" key="1">
    <source>
        <dbReference type="SAM" id="MobiDB-lite"/>
    </source>
</evidence>
<feature type="region of interest" description="Disordered" evidence="1">
    <location>
        <begin position="43"/>
        <end position="63"/>
    </location>
</feature>
<protein>
    <submittedName>
        <fullName evidence="2">Uncharacterized protein</fullName>
    </submittedName>
</protein>
<proteinExistence type="predicted"/>
<accession>A0A8C3F8W7</accession>
<reference evidence="2" key="2">
    <citation type="submission" date="2025-09" db="UniProtKB">
        <authorList>
            <consortium name="Ensembl"/>
        </authorList>
    </citation>
    <scope>IDENTIFICATION</scope>
</reference>
<name>A0A8C3F8W7_CHRPI</name>
<dbReference type="Ensembl" id="ENSCPBT00000005987.1">
    <property type="protein sequence ID" value="ENSCPBP00000004918.1"/>
    <property type="gene ID" value="ENSCPBG00000003945.1"/>
</dbReference>
<sequence length="154" mass="16159">MLHTKTLQAPNLLLNWSLGPHEGSALLGLSCQPPTPRLPLPAPGTRGSTRHGVAPHGPAQHGMAWHRTARPSTVWRSTAQPGPARPSTAHTAQPGTAWPGPAQYGVAPLPSLGRTLGDYPSWSPHVPSLPLLLLLSCGSFPCAAGLRHLPRACD</sequence>